<evidence type="ECO:0000313" key="6">
    <source>
        <dbReference type="Proteomes" id="UP000054715"/>
    </source>
</evidence>
<dbReference type="RefSeq" id="WP_058450714.1">
    <property type="nucleotide sequence ID" value="NZ_CAAAJF010000001.1"/>
</dbReference>
<feature type="domain" description="NAD-dependent epimerase/dehydratase" evidence="2">
    <location>
        <begin position="3"/>
        <end position="220"/>
    </location>
</feature>
<feature type="domain" description="DUF1731" evidence="3">
    <location>
        <begin position="256"/>
        <end position="301"/>
    </location>
</feature>
<dbReference type="Gene3D" id="3.40.50.720">
    <property type="entry name" value="NAD(P)-binding Rossmann-like Domain"/>
    <property type="match status" value="1"/>
</dbReference>
<gene>
    <name evidence="5" type="ORF">A8135_04145</name>
    <name evidence="4" type="ORF">Ljam_2916</name>
</gene>
<dbReference type="Pfam" id="PF01370">
    <property type="entry name" value="Epimerase"/>
    <property type="match status" value="1"/>
</dbReference>
<dbReference type="OrthoDB" id="9801773at2"/>
<evidence type="ECO:0000313" key="5">
    <source>
        <dbReference type="EMBL" id="OCH96841.1"/>
    </source>
</evidence>
<sequence length="311" mass="34774">MNILIAGASGFIGSELVKALLPNHEITVLGRSQEKLKQHFCGNVTQITWEMLPRLEATNYDVIINLSGHNIAASRWNDKVKKLLISSRVDTTTALINWAITHQAKPHFYCANAVGIYGLQPNGDPQELDENTPIDLSQPNDFLSEIGIKWQQALEPAYEYGMKVTVTRFGVVLKKGEGMLKQLTPSFNLGLGSVMGDGKQIISWVHIQDVIDAFLFLLKDTNLTGPFNLTSPHPVSQAEFAKTLAKIMHRPLWLKLPAFVIRTLFGEMGETLLLQGQRVVPRRLPEAGYKFRFPELQLALEKEFKNKGTKA</sequence>
<organism evidence="4 6">
    <name type="scientific">Legionella jamestowniensis</name>
    <dbReference type="NCBI Taxonomy" id="455"/>
    <lineage>
        <taxon>Bacteria</taxon>
        <taxon>Pseudomonadati</taxon>
        <taxon>Pseudomonadota</taxon>
        <taxon>Gammaproteobacteria</taxon>
        <taxon>Legionellales</taxon>
        <taxon>Legionellaceae</taxon>
        <taxon>Legionella</taxon>
    </lineage>
</organism>
<dbReference type="Proteomes" id="UP000054715">
    <property type="component" value="Unassembled WGS sequence"/>
</dbReference>
<evidence type="ECO:0000259" key="2">
    <source>
        <dbReference type="Pfam" id="PF01370"/>
    </source>
</evidence>
<evidence type="ECO:0000256" key="1">
    <source>
        <dbReference type="ARBA" id="ARBA00009353"/>
    </source>
</evidence>
<dbReference type="InterPro" id="IPR013549">
    <property type="entry name" value="DUF1731"/>
</dbReference>
<evidence type="ECO:0000259" key="3">
    <source>
        <dbReference type="Pfam" id="PF08338"/>
    </source>
</evidence>
<reference evidence="5 7" key="2">
    <citation type="submission" date="2016-05" db="EMBL/GenBank/DDBJ databases">
        <authorList>
            <person name="Prochazka B."/>
            <person name="Indra A."/>
            <person name="Hasenberger P."/>
            <person name="Blaschitz M."/>
            <person name="Wagner L."/>
            <person name="Wewalka G."/>
            <person name="Sorschag S."/>
            <person name="Schmid D."/>
            <person name="Ruppitsch W."/>
        </authorList>
    </citation>
    <scope>NUCLEOTIDE SEQUENCE [LARGE SCALE GENOMIC DNA]</scope>
    <source>
        <strain evidence="5 7">974010_12</strain>
    </source>
</reference>
<dbReference type="EMBL" id="LYOZ01000052">
    <property type="protein sequence ID" value="OCH96841.1"/>
    <property type="molecule type" value="Genomic_DNA"/>
</dbReference>
<dbReference type="NCBIfam" id="TIGR01777">
    <property type="entry name" value="yfcH"/>
    <property type="match status" value="1"/>
</dbReference>
<dbReference type="InterPro" id="IPR001509">
    <property type="entry name" value="Epimerase_deHydtase"/>
</dbReference>
<evidence type="ECO:0000313" key="7">
    <source>
        <dbReference type="Proteomes" id="UP000093336"/>
    </source>
</evidence>
<dbReference type="SUPFAM" id="SSF51735">
    <property type="entry name" value="NAD(P)-binding Rossmann-fold domains"/>
    <property type="match status" value="1"/>
</dbReference>
<dbReference type="InterPro" id="IPR010099">
    <property type="entry name" value="SDR39U1"/>
</dbReference>
<comment type="similarity">
    <text evidence="1">Belongs to the NAD(P)-dependent epimerase/dehydratase family. SDR39U1 subfamily.</text>
</comment>
<dbReference type="PANTHER" id="PTHR11092:SF0">
    <property type="entry name" value="EPIMERASE FAMILY PROTEIN SDR39U1"/>
    <property type="match status" value="1"/>
</dbReference>
<protein>
    <submittedName>
        <fullName evidence="4">Nucleoside-diphosphate sugar epimerase</fullName>
    </submittedName>
    <submittedName>
        <fullName evidence="5">TIGR01777 family protein</fullName>
    </submittedName>
</protein>
<dbReference type="InterPro" id="IPR036291">
    <property type="entry name" value="NAD(P)-bd_dom_sf"/>
</dbReference>
<keyword evidence="7" id="KW-1185">Reference proteome</keyword>
<proteinExistence type="inferred from homology"/>
<reference evidence="4 6" key="1">
    <citation type="submission" date="2015-11" db="EMBL/GenBank/DDBJ databases">
        <title>Genomic analysis of 38 Legionella species identifies large and diverse effector repertoires.</title>
        <authorList>
            <person name="Burstein D."/>
            <person name="Amaro F."/>
            <person name="Zusman T."/>
            <person name="Lifshitz Z."/>
            <person name="Cohen O."/>
            <person name="Gilbert J.A."/>
            <person name="Pupko T."/>
            <person name="Shuman H.A."/>
            <person name="Segal G."/>
        </authorList>
    </citation>
    <scope>NUCLEOTIDE SEQUENCE [LARGE SCALE GENOMIC DNA]</scope>
    <source>
        <strain evidence="4 6">JA-26-G1-E2</strain>
    </source>
</reference>
<dbReference type="STRING" id="455.Ljam_2916"/>
<evidence type="ECO:0000313" key="4">
    <source>
        <dbReference type="EMBL" id="KTD08721.1"/>
    </source>
</evidence>
<name>A0A0W0ULC5_9GAMM</name>
<dbReference type="PANTHER" id="PTHR11092">
    <property type="entry name" value="SUGAR NUCLEOTIDE EPIMERASE RELATED"/>
    <property type="match status" value="1"/>
</dbReference>
<accession>A0A0W0ULC5</accession>
<dbReference type="Pfam" id="PF08338">
    <property type="entry name" value="DUF1731"/>
    <property type="match status" value="1"/>
</dbReference>
<dbReference type="PATRIC" id="fig|455.5.peg.3063"/>
<dbReference type="AlphaFoldDB" id="A0A0W0ULC5"/>
<comment type="caution">
    <text evidence="4">The sequence shown here is derived from an EMBL/GenBank/DDBJ whole genome shotgun (WGS) entry which is preliminary data.</text>
</comment>
<dbReference type="EMBL" id="LNYG01000013">
    <property type="protein sequence ID" value="KTD08721.1"/>
    <property type="molecule type" value="Genomic_DNA"/>
</dbReference>
<dbReference type="Proteomes" id="UP000093336">
    <property type="component" value="Unassembled WGS sequence"/>
</dbReference>